<protein>
    <submittedName>
        <fullName evidence="1">Uncharacterized conserved protein</fullName>
    </submittedName>
</protein>
<dbReference type="eggNOG" id="COG3189">
    <property type="taxonomic scope" value="Bacteria"/>
</dbReference>
<dbReference type="OrthoDB" id="9790745at2"/>
<keyword evidence="2" id="KW-1185">Reference proteome</keyword>
<evidence type="ECO:0000313" key="1">
    <source>
        <dbReference type="EMBL" id="SAI72519.1"/>
    </source>
</evidence>
<name>A0A157SPW1_9BORD</name>
<dbReference type="AlphaFoldDB" id="A0A157SPW1"/>
<dbReference type="PATRIC" id="fig|123899.6.peg.3220"/>
<dbReference type="GeneID" id="56589535"/>
<dbReference type="PANTHER" id="PTHR36849:SF1">
    <property type="entry name" value="CYTOPLASMIC PROTEIN"/>
    <property type="match status" value="1"/>
</dbReference>
<reference evidence="1 2" key="1">
    <citation type="submission" date="2016-04" db="EMBL/GenBank/DDBJ databases">
        <authorList>
            <consortium name="Pathogen Informatics"/>
        </authorList>
    </citation>
    <scope>NUCLEOTIDE SEQUENCE [LARGE SCALE GENOMIC DNA]</scope>
    <source>
        <strain evidence="1 2">H044680328</strain>
    </source>
</reference>
<sequence>MPAARAIVLKRAYEDPGPEDGYRVLVDRLWPRGRARAVLALDAWARDLAPSDALRKTFHHDAERWDAFREAYLQELGQPAQRAAMQALLSAAGASRLTLVYGARDPERNNAVVLQQALSALARP</sequence>
<proteinExistence type="predicted"/>
<gene>
    <name evidence="1" type="ORF">SAMEA3906487_03224</name>
</gene>
<organism evidence="1 2">
    <name type="scientific">Bordetella trematum</name>
    <dbReference type="NCBI Taxonomy" id="123899"/>
    <lineage>
        <taxon>Bacteria</taxon>
        <taxon>Pseudomonadati</taxon>
        <taxon>Pseudomonadota</taxon>
        <taxon>Betaproteobacteria</taxon>
        <taxon>Burkholderiales</taxon>
        <taxon>Alcaligenaceae</taxon>
        <taxon>Bordetella</taxon>
    </lineage>
</organism>
<dbReference type="PANTHER" id="PTHR36849">
    <property type="entry name" value="CYTOPLASMIC PROTEIN-RELATED"/>
    <property type="match status" value="1"/>
</dbReference>
<dbReference type="STRING" id="123899.SAMEA3906487_03224"/>
<dbReference type="KEGG" id="btrm:SAMEA390648703224"/>
<evidence type="ECO:0000313" key="2">
    <source>
        <dbReference type="Proteomes" id="UP000076825"/>
    </source>
</evidence>
<dbReference type="EMBL" id="LT546645">
    <property type="protein sequence ID" value="SAI72519.1"/>
    <property type="molecule type" value="Genomic_DNA"/>
</dbReference>
<dbReference type="Pfam" id="PF22752">
    <property type="entry name" value="DUF488-N3i"/>
    <property type="match status" value="1"/>
</dbReference>
<dbReference type="InterPro" id="IPR052552">
    <property type="entry name" value="YeaO-like"/>
</dbReference>
<accession>A0A157SPW1</accession>
<dbReference type="RefSeq" id="WP_063492249.1">
    <property type="nucleotide sequence ID" value="NZ_CP016340.1"/>
</dbReference>
<dbReference type="Proteomes" id="UP000076825">
    <property type="component" value="Chromosome 1"/>
</dbReference>